<reference evidence="2" key="2">
    <citation type="submission" date="2016-06" db="EMBL/GenBank/DDBJ databases">
        <authorList>
            <person name="Kjaerup R.B."/>
            <person name="Dalgaard T.S."/>
            <person name="Juul-Madsen H.R."/>
        </authorList>
    </citation>
    <scope>NUCLEOTIDE SEQUENCE</scope>
</reference>
<organism evidence="2">
    <name type="scientific">Sulfolobus islandicus filamentous virus 2</name>
    <dbReference type="NCBI Taxonomy" id="1902331"/>
    <lineage>
        <taxon>Viruses</taxon>
        <taxon>Adnaviria</taxon>
        <taxon>Zilligvirae</taxon>
        <taxon>Taleaviricota</taxon>
        <taxon>Tokiviricetes</taxon>
        <taxon>Ligamenvirales</taxon>
        <taxon>Lipothrixviridae</taxon>
        <taxon>Betalipothrixvirus</taxon>
        <taxon>Betalipothrixvirus hveragerdiense</taxon>
        <taxon>Sulfolobus islandicus filamentous virus</taxon>
    </lineage>
</organism>
<reference evidence="2" key="1">
    <citation type="journal article" date="2014" name="Mol. Microbiol.">
        <title>Inter-viral conflicts that exploit host CRISPR immune systems of Sulfolobus.</title>
        <authorList>
            <person name="Erdmann S."/>
            <person name="Le Moine Bauer S."/>
            <person name="Garrett R.A."/>
        </authorList>
    </citation>
    <scope>NUCLEOTIDE SEQUENCE [LARGE SCALE GENOMIC DNA]</scope>
</reference>
<name>A0A1D8BJB3_SIFV</name>
<dbReference type="Proteomes" id="UP000223173">
    <property type="component" value="Segment"/>
</dbReference>
<evidence type="ECO:0000313" key="2">
    <source>
        <dbReference type="EMBL" id="AOS58402.1"/>
    </source>
</evidence>
<sequence length="232" mass="24978">MSYTTPTYTASVSNDILRYMMAYATGNDGCIQSMSALFQPSGESVTGYNVGTSNTTEAGFIFQQLNIPQGVGVNIIFFSTTIPQNTFFIDLRFTTTQSNTYQLVQINTLPPNPNYALVIIVTLTVTAQPASNINISPLLQAFTSFASNQCTTAQPPSLSYTGSGFTIFYENTYVSGTIFNAILIAQNTLTSSNTIQISATINGYVVATATISTPALGYAYFLFALTLVFTSE</sequence>
<proteinExistence type="predicted"/>
<protein>
    <submittedName>
        <fullName evidence="2">SIFV.gp51-like protein</fullName>
    </submittedName>
</protein>
<feature type="transmembrane region" description="Helical" evidence="1">
    <location>
        <begin position="204"/>
        <end position="229"/>
    </location>
</feature>
<keyword evidence="1" id="KW-1133">Transmembrane helix</keyword>
<gene>
    <name evidence="2" type="primary">SIFV2_gp47</name>
</gene>
<accession>A0A1D8BJB3</accession>
<keyword evidence="1" id="KW-0472">Membrane</keyword>
<dbReference type="EMBL" id="KX467643">
    <property type="protein sequence ID" value="AOS58402.1"/>
    <property type="molecule type" value="Genomic_DNA"/>
</dbReference>
<evidence type="ECO:0000256" key="1">
    <source>
        <dbReference type="SAM" id="Phobius"/>
    </source>
</evidence>
<keyword evidence="1" id="KW-0812">Transmembrane</keyword>